<dbReference type="AlphaFoldDB" id="A0A915KV70"/>
<evidence type="ECO:0000256" key="1">
    <source>
        <dbReference type="SAM" id="MobiDB-lite"/>
    </source>
</evidence>
<proteinExistence type="predicted"/>
<reference evidence="3" key="1">
    <citation type="submission" date="2022-11" db="UniProtKB">
        <authorList>
            <consortium name="WormBaseParasite"/>
        </authorList>
    </citation>
    <scope>IDENTIFICATION</scope>
</reference>
<dbReference type="WBParaSite" id="nRc.2.0.1.t42372-RA">
    <property type="protein sequence ID" value="nRc.2.0.1.t42372-RA"/>
    <property type="gene ID" value="nRc.2.0.1.g42372"/>
</dbReference>
<evidence type="ECO:0000313" key="2">
    <source>
        <dbReference type="Proteomes" id="UP000887565"/>
    </source>
</evidence>
<evidence type="ECO:0000313" key="3">
    <source>
        <dbReference type="WBParaSite" id="nRc.2.0.1.t42372-RA"/>
    </source>
</evidence>
<sequence length="76" mass="8392">MLHQWEDELKVCECSGETRFTPEGGSCVMVKEGQSEGNPVGGNDLSGSKWKNRANAEGAPDGWFCYGIEDRFFGCR</sequence>
<name>A0A915KV70_ROMCU</name>
<protein>
    <submittedName>
        <fullName evidence="3">Uncharacterized protein</fullName>
    </submittedName>
</protein>
<keyword evidence="2" id="KW-1185">Reference proteome</keyword>
<feature type="region of interest" description="Disordered" evidence="1">
    <location>
        <begin position="32"/>
        <end position="52"/>
    </location>
</feature>
<dbReference type="Proteomes" id="UP000887565">
    <property type="component" value="Unplaced"/>
</dbReference>
<organism evidence="2 3">
    <name type="scientific">Romanomermis culicivorax</name>
    <name type="common">Nematode worm</name>
    <dbReference type="NCBI Taxonomy" id="13658"/>
    <lineage>
        <taxon>Eukaryota</taxon>
        <taxon>Metazoa</taxon>
        <taxon>Ecdysozoa</taxon>
        <taxon>Nematoda</taxon>
        <taxon>Enoplea</taxon>
        <taxon>Dorylaimia</taxon>
        <taxon>Mermithida</taxon>
        <taxon>Mermithoidea</taxon>
        <taxon>Mermithidae</taxon>
        <taxon>Romanomermis</taxon>
    </lineage>
</organism>
<accession>A0A915KV70</accession>